<evidence type="ECO:0000313" key="1">
    <source>
        <dbReference type="EMBL" id="PLB46997.1"/>
    </source>
</evidence>
<dbReference type="STRING" id="1392250.A0A2I2G2B1"/>
<dbReference type="GeneID" id="36557364"/>
<evidence type="ECO:0000313" key="2">
    <source>
        <dbReference type="Proteomes" id="UP000234275"/>
    </source>
</evidence>
<dbReference type="OrthoDB" id="5357075at2759"/>
<dbReference type="EMBL" id="MSFO01000006">
    <property type="protein sequence ID" value="PLB46997.1"/>
    <property type="molecule type" value="Genomic_DNA"/>
</dbReference>
<accession>A0A2I2G2B1</accession>
<protein>
    <submittedName>
        <fullName evidence="1">Uncharacterized protein</fullName>
    </submittedName>
</protein>
<reference evidence="1 2" key="1">
    <citation type="submission" date="2016-12" db="EMBL/GenBank/DDBJ databases">
        <title>The genomes of Aspergillus section Nigri reveals drivers in fungal speciation.</title>
        <authorList>
            <consortium name="DOE Joint Genome Institute"/>
            <person name="Vesth T.C."/>
            <person name="Nybo J."/>
            <person name="Theobald S."/>
            <person name="Brandl J."/>
            <person name="Frisvad J.C."/>
            <person name="Nielsen K.F."/>
            <person name="Lyhne E.K."/>
            <person name="Kogle M.E."/>
            <person name="Kuo A."/>
            <person name="Riley R."/>
            <person name="Clum A."/>
            <person name="Nolan M."/>
            <person name="Lipzen A."/>
            <person name="Salamov A."/>
            <person name="Henrissat B."/>
            <person name="Wiebenga A."/>
            <person name="De Vries R.P."/>
            <person name="Grigoriev I.V."/>
            <person name="Mortensen U.H."/>
            <person name="Andersen M.R."/>
            <person name="Baker S.E."/>
        </authorList>
    </citation>
    <scope>NUCLEOTIDE SEQUENCE [LARGE SCALE GENOMIC DNA]</scope>
    <source>
        <strain evidence="1 2">IBT 23096</strain>
    </source>
</reference>
<gene>
    <name evidence="1" type="ORF">P170DRAFT_438707</name>
</gene>
<dbReference type="VEuPathDB" id="FungiDB:P170DRAFT_438707"/>
<dbReference type="AlphaFoldDB" id="A0A2I2G2B1"/>
<proteinExistence type="predicted"/>
<name>A0A2I2G2B1_9EURO</name>
<keyword evidence="2" id="KW-1185">Reference proteome</keyword>
<comment type="caution">
    <text evidence="1">The sequence shown here is derived from an EMBL/GenBank/DDBJ whole genome shotgun (WGS) entry which is preliminary data.</text>
</comment>
<dbReference type="Proteomes" id="UP000234275">
    <property type="component" value="Unassembled WGS sequence"/>
</dbReference>
<sequence>MDPTPTADKVGYSACNQYDIPRSEDDLGEQEDLVARFARQMTMAATQTPSGASSQAPLPIVYSITQHYHHSSHVAHGGTPDGAQKGHVLMSSDPTRLDGILMSHDVDPSSLSSMQRRLFEHAMPDQRARLLQMWQICPANSLSIAETMEGGHARNLADRPTRTAPNQTMQPSHFYDVEMCDQVQGDNNDDGHRYAEPYMVSGYDDIDQKDCEQRAHAFMSLTVEPTTGAPYKIANDPVYGIGGSGVV</sequence>
<dbReference type="RefSeq" id="XP_024702299.1">
    <property type="nucleotide sequence ID" value="XM_024849665.1"/>
</dbReference>
<organism evidence="1 2">
    <name type="scientific">Aspergillus steynii IBT 23096</name>
    <dbReference type="NCBI Taxonomy" id="1392250"/>
    <lineage>
        <taxon>Eukaryota</taxon>
        <taxon>Fungi</taxon>
        <taxon>Dikarya</taxon>
        <taxon>Ascomycota</taxon>
        <taxon>Pezizomycotina</taxon>
        <taxon>Eurotiomycetes</taxon>
        <taxon>Eurotiomycetidae</taxon>
        <taxon>Eurotiales</taxon>
        <taxon>Aspergillaceae</taxon>
        <taxon>Aspergillus</taxon>
        <taxon>Aspergillus subgen. Circumdati</taxon>
    </lineage>
</organism>